<evidence type="ECO:0000259" key="4">
    <source>
        <dbReference type="Pfam" id="PF01979"/>
    </source>
</evidence>
<proteinExistence type="predicted"/>
<evidence type="ECO:0000313" key="6">
    <source>
        <dbReference type="EMBL" id="HIR01018.1"/>
    </source>
</evidence>
<dbReference type="InterPro" id="IPR054418">
    <property type="entry name" value="MQNX/HUTI_composite_N"/>
</dbReference>
<dbReference type="Proteomes" id="UP000824261">
    <property type="component" value="Unassembled WGS sequence"/>
</dbReference>
<dbReference type="InterPro" id="IPR050287">
    <property type="entry name" value="MTA/SAH_deaminase"/>
</dbReference>
<dbReference type="EMBL" id="DVGB01000024">
    <property type="protein sequence ID" value="HIR01018.1"/>
    <property type="molecule type" value="Genomic_DNA"/>
</dbReference>
<sequence length="450" mass="48914">MLLCAEYVLPITQAPIEKGAVLVRDGKIQDVGKAEVLKARYAGEETKDFGLAALIPGLVNLHSRLEHAVMRGIVHDEPYATWLQLVNETSTLMNANDWYDSALLGGLEALASGITTVVDVASSSAPCQAVQKLGLRSVVYREVSVMDKRRVDFAMRSAAADVEKWQEEYGSDLLTIGIASGPFFACHPLVFSKVVEYADDTLPIAMQIAASREEYNFIKRGSSPFSVHKEELHRGYVEVPPWLPTGVTPVNYALNWGAFDSKNILAVHCVHVNDEDLEQLKAHDVAIAVCQRCNAQLGMGVPPLTDYLRAGMRVGLGTDSPAATDSTDMFIEMRTGMLIQRAMGRGMFLDSSTMLEMATMGGARALRMEDKIGSLEVGKHADIVAVDLSGSHQTPTTDPVSAVVNTAAGSDVVMTMVDGKVLYERDHWHVDVQVAKNIASVIEIRGKLRG</sequence>
<reference evidence="6" key="1">
    <citation type="submission" date="2020-10" db="EMBL/GenBank/DDBJ databases">
        <authorList>
            <person name="Gilroy R."/>
        </authorList>
    </citation>
    <scope>NUCLEOTIDE SEQUENCE</scope>
    <source>
        <strain evidence="6">ChiGjej1B1-2707</strain>
    </source>
</reference>
<dbReference type="PANTHER" id="PTHR43794">
    <property type="entry name" value="AMINOHYDROLASE SSNA-RELATED"/>
    <property type="match status" value="1"/>
</dbReference>
<dbReference type="SUPFAM" id="SSF51556">
    <property type="entry name" value="Metallo-dependent hydrolases"/>
    <property type="match status" value="1"/>
</dbReference>
<feature type="domain" description="Amidohydrolase-related" evidence="4">
    <location>
        <begin position="54"/>
        <end position="421"/>
    </location>
</feature>
<dbReference type="InterPro" id="IPR011059">
    <property type="entry name" value="Metal-dep_hydrolase_composite"/>
</dbReference>
<evidence type="ECO:0000313" key="7">
    <source>
        <dbReference type="Proteomes" id="UP000824261"/>
    </source>
</evidence>
<dbReference type="Gene3D" id="3.20.20.140">
    <property type="entry name" value="Metal-dependent hydrolases"/>
    <property type="match status" value="1"/>
</dbReference>
<keyword evidence="2" id="KW-0378">Hydrolase</keyword>
<dbReference type="Pfam" id="PF01979">
    <property type="entry name" value="Amidohydro_1"/>
    <property type="match status" value="1"/>
</dbReference>
<dbReference type="Pfam" id="PF22039">
    <property type="entry name" value="HUTI_composite_bact"/>
    <property type="match status" value="1"/>
</dbReference>
<evidence type="ECO:0000256" key="1">
    <source>
        <dbReference type="ARBA" id="ARBA00022723"/>
    </source>
</evidence>
<organism evidence="6 7">
    <name type="scientific">Candidatus Aveggerthella stercoripullorum</name>
    <dbReference type="NCBI Taxonomy" id="2840688"/>
    <lineage>
        <taxon>Bacteria</taxon>
        <taxon>Bacillati</taxon>
        <taxon>Actinomycetota</taxon>
        <taxon>Coriobacteriia</taxon>
        <taxon>Eggerthellales</taxon>
        <taxon>Eggerthellaceae</taxon>
        <taxon>Eggerthellaceae incertae sedis</taxon>
        <taxon>Candidatus Aveggerthella</taxon>
    </lineage>
</organism>
<dbReference type="AlphaFoldDB" id="A0A9D1A0X0"/>
<dbReference type="PANTHER" id="PTHR43794:SF11">
    <property type="entry name" value="AMIDOHYDROLASE-RELATED DOMAIN-CONTAINING PROTEIN"/>
    <property type="match status" value="1"/>
</dbReference>
<keyword evidence="1" id="KW-0479">Metal-binding</keyword>
<reference evidence="6" key="2">
    <citation type="journal article" date="2021" name="PeerJ">
        <title>Extensive microbial diversity within the chicken gut microbiome revealed by metagenomics and culture.</title>
        <authorList>
            <person name="Gilroy R."/>
            <person name="Ravi A."/>
            <person name="Getino M."/>
            <person name="Pursley I."/>
            <person name="Horton D.L."/>
            <person name="Alikhan N.F."/>
            <person name="Baker D."/>
            <person name="Gharbi K."/>
            <person name="Hall N."/>
            <person name="Watson M."/>
            <person name="Adriaenssens E.M."/>
            <person name="Foster-Nyarko E."/>
            <person name="Jarju S."/>
            <person name="Secka A."/>
            <person name="Antonio M."/>
            <person name="Oren A."/>
            <person name="Chaudhuri R.R."/>
            <person name="La Ragione R."/>
            <person name="Hildebrand F."/>
            <person name="Pallen M.J."/>
        </authorList>
    </citation>
    <scope>NUCLEOTIDE SEQUENCE</scope>
    <source>
        <strain evidence="6">ChiGjej1B1-2707</strain>
    </source>
</reference>
<comment type="caution">
    <text evidence="6">The sequence shown here is derived from an EMBL/GenBank/DDBJ whole genome shotgun (WGS) entry which is preliminary data.</text>
</comment>
<name>A0A9D1A0X0_9ACTN</name>
<gene>
    <name evidence="6" type="ORF">IAA69_01940</name>
</gene>
<evidence type="ECO:0000256" key="3">
    <source>
        <dbReference type="ARBA" id="ARBA00022833"/>
    </source>
</evidence>
<keyword evidence="3" id="KW-0862">Zinc</keyword>
<dbReference type="GO" id="GO:0046872">
    <property type="term" value="F:metal ion binding"/>
    <property type="evidence" value="ECO:0007669"/>
    <property type="project" value="UniProtKB-KW"/>
</dbReference>
<dbReference type="InterPro" id="IPR006680">
    <property type="entry name" value="Amidohydro-rel"/>
</dbReference>
<feature type="domain" description="Aminodeoxyfutalosine deaminase/Imidazolonepropionase-like composite" evidence="5">
    <location>
        <begin position="19"/>
        <end position="41"/>
    </location>
</feature>
<dbReference type="GO" id="GO:0016810">
    <property type="term" value="F:hydrolase activity, acting on carbon-nitrogen (but not peptide) bonds"/>
    <property type="evidence" value="ECO:0007669"/>
    <property type="project" value="InterPro"/>
</dbReference>
<protein>
    <submittedName>
        <fullName evidence="6">Amidohydrolase family protein</fullName>
    </submittedName>
</protein>
<evidence type="ECO:0000259" key="5">
    <source>
        <dbReference type="Pfam" id="PF22039"/>
    </source>
</evidence>
<evidence type="ECO:0000256" key="2">
    <source>
        <dbReference type="ARBA" id="ARBA00022801"/>
    </source>
</evidence>
<accession>A0A9D1A0X0</accession>
<dbReference type="SUPFAM" id="SSF51338">
    <property type="entry name" value="Composite domain of metallo-dependent hydrolases"/>
    <property type="match status" value="2"/>
</dbReference>
<dbReference type="Gene3D" id="2.30.40.10">
    <property type="entry name" value="Urease, subunit C, domain 1"/>
    <property type="match status" value="1"/>
</dbReference>
<dbReference type="InterPro" id="IPR032466">
    <property type="entry name" value="Metal_Hydrolase"/>
</dbReference>